<dbReference type="PANTHER" id="PTHR24026:SF126">
    <property type="entry name" value="PROTOCADHERIN FAT 4"/>
    <property type="match status" value="1"/>
</dbReference>
<dbReference type="STRING" id="151549.A0A4C1TMM4"/>
<dbReference type="Proteomes" id="UP000299102">
    <property type="component" value="Unassembled WGS sequence"/>
</dbReference>
<keyword evidence="1" id="KW-0812">Transmembrane</keyword>
<dbReference type="EMBL" id="BGZK01005589">
    <property type="protein sequence ID" value="GBP14668.1"/>
    <property type="molecule type" value="Genomic_DNA"/>
</dbReference>
<sequence length="209" mass="23741">MPAIDGDGSSPGNVVRYEMVGRGKALKYFQVDPDTGAIRIRDELRKEEDTEYQVDIRAYDMGEPQLSPGHFASIRLAFSDDSYTTGVPETTGINATIKLIQSQRSQGYLYAVVTPEMDIDTPILQVRATDRDSKFGMIRYKIFDEEDNNVNNDNLPTSYFVMTEDTGILRTAKSFRENAHFPLIFWRLVTTMAKKWVHIVHVPALLLIK</sequence>
<dbReference type="GO" id="GO:0007156">
    <property type="term" value="P:homophilic cell adhesion via plasma membrane adhesion molecules"/>
    <property type="evidence" value="ECO:0007669"/>
    <property type="project" value="InterPro"/>
</dbReference>
<dbReference type="InterPro" id="IPR002126">
    <property type="entry name" value="Cadherin-like_dom"/>
</dbReference>
<evidence type="ECO:0000313" key="5">
    <source>
        <dbReference type="EMBL" id="GBP14668.1"/>
    </source>
</evidence>
<evidence type="ECO:0000259" key="4">
    <source>
        <dbReference type="PROSITE" id="PS50268"/>
    </source>
</evidence>
<dbReference type="OrthoDB" id="10029135at2759"/>
<evidence type="ECO:0000256" key="2">
    <source>
        <dbReference type="ARBA" id="ARBA00022989"/>
    </source>
</evidence>
<evidence type="ECO:0000313" key="6">
    <source>
        <dbReference type="Proteomes" id="UP000299102"/>
    </source>
</evidence>
<dbReference type="SUPFAM" id="SSF49313">
    <property type="entry name" value="Cadherin-like"/>
    <property type="match status" value="2"/>
</dbReference>
<dbReference type="GO" id="GO:0005886">
    <property type="term" value="C:plasma membrane"/>
    <property type="evidence" value="ECO:0007669"/>
    <property type="project" value="UniProtKB-SubCell"/>
</dbReference>
<dbReference type="PANTHER" id="PTHR24026">
    <property type="entry name" value="FAT ATYPICAL CADHERIN-RELATED"/>
    <property type="match status" value="1"/>
</dbReference>
<name>A0A4C1TMM4_EUMVA</name>
<reference evidence="5 6" key="1">
    <citation type="journal article" date="2019" name="Commun. Biol.">
        <title>The bagworm genome reveals a unique fibroin gene that provides high tensile strength.</title>
        <authorList>
            <person name="Kono N."/>
            <person name="Nakamura H."/>
            <person name="Ohtoshi R."/>
            <person name="Tomita M."/>
            <person name="Numata K."/>
            <person name="Arakawa K."/>
        </authorList>
    </citation>
    <scope>NUCLEOTIDE SEQUENCE [LARGE SCALE GENOMIC DNA]</scope>
</reference>
<accession>A0A4C1TMM4</accession>
<dbReference type="Pfam" id="PF00028">
    <property type="entry name" value="Cadherin"/>
    <property type="match status" value="1"/>
</dbReference>
<organism evidence="5 6">
    <name type="scientific">Eumeta variegata</name>
    <name type="common">Bagworm moth</name>
    <name type="synonym">Eumeta japonica</name>
    <dbReference type="NCBI Taxonomy" id="151549"/>
    <lineage>
        <taxon>Eukaryota</taxon>
        <taxon>Metazoa</taxon>
        <taxon>Ecdysozoa</taxon>
        <taxon>Arthropoda</taxon>
        <taxon>Hexapoda</taxon>
        <taxon>Insecta</taxon>
        <taxon>Pterygota</taxon>
        <taxon>Neoptera</taxon>
        <taxon>Endopterygota</taxon>
        <taxon>Lepidoptera</taxon>
        <taxon>Glossata</taxon>
        <taxon>Ditrysia</taxon>
        <taxon>Tineoidea</taxon>
        <taxon>Psychidae</taxon>
        <taxon>Oiketicinae</taxon>
        <taxon>Eumeta</taxon>
    </lineage>
</organism>
<evidence type="ECO:0000256" key="1">
    <source>
        <dbReference type="ARBA" id="ARBA00022692"/>
    </source>
</evidence>
<comment type="caution">
    <text evidence="5">The sequence shown here is derived from an EMBL/GenBank/DDBJ whole genome shotgun (WGS) entry which is preliminary data.</text>
</comment>
<keyword evidence="3" id="KW-0106">Calcium</keyword>
<proteinExistence type="predicted"/>
<keyword evidence="2" id="KW-0472">Membrane</keyword>
<dbReference type="Gene3D" id="2.60.40.60">
    <property type="entry name" value="Cadherins"/>
    <property type="match status" value="2"/>
</dbReference>
<dbReference type="CDD" id="cd11304">
    <property type="entry name" value="Cadherin_repeat"/>
    <property type="match status" value="2"/>
</dbReference>
<dbReference type="GO" id="GO:0005509">
    <property type="term" value="F:calcium ion binding"/>
    <property type="evidence" value="ECO:0007669"/>
    <property type="project" value="UniProtKB-UniRule"/>
</dbReference>
<dbReference type="InterPro" id="IPR015919">
    <property type="entry name" value="Cadherin-like_sf"/>
</dbReference>
<evidence type="ECO:0000256" key="3">
    <source>
        <dbReference type="PROSITE-ProRule" id="PRU00043"/>
    </source>
</evidence>
<dbReference type="AlphaFoldDB" id="A0A4C1TMM4"/>
<protein>
    <submittedName>
        <fullName evidence="5">Cadherin-99C</fullName>
    </submittedName>
</protein>
<gene>
    <name evidence="5" type="primary">Cad99C</name>
    <name evidence="5" type="ORF">EVAR_73292_1</name>
</gene>
<keyword evidence="2" id="KW-1133">Transmembrane helix</keyword>
<dbReference type="PROSITE" id="PS50268">
    <property type="entry name" value="CADHERIN_2"/>
    <property type="match status" value="1"/>
</dbReference>
<feature type="domain" description="Cadherin" evidence="4">
    <location>
        <begin position="3"/>
        <end position="90"/>
    </location>
</feature>
<keyword evidence="6" id="KW-1185">Reference proteome</keyword>